<comment type="pathway">
    <text evidence="2">Protein modification; protein sumoylation.</text>
</comment>
<dbReference type="GO" id="GO:0005634">
    <property type="term" value="C:nucleus"/>
    <property type="evidence" value="ECO:0007669"/>
    <property type="project" value="UniProtKB-SubCell"/>
</dbReference>
<keyword evidence="5 11" id="KW-0833">Ubl conjugation pathway</keyword>
<evidence type="ECO:0000313" key="21">
    <source>
        <dbReference type="Proteomes" id="UP000325113"/>
    </source>
</evidence>
<evidence type="ECO:0000256" key="3">
    <source>
        <dbReference type="ARBA" id="ARBA00022679"/>
    </source>
</evidence>
<name>A0A5A8CQI1_CAFRO</name>
<dbReference type="GO" id="GO:0019787">
    <property type="term" value="F:ubiquitin-like protein transferase activity"/>
    <property type="evidence" value="ECO:0007669"/>
    <property type="project" value="UniProtKB-ARBA"/>
</dbReference>
<dbReference type="PANTHER" id="PTHR24067">
    <property type="entry name" value="UBIQUITIN-CONJUGATING ENZYME E2"/>
    <property type="match status" value="1"/>
</dbReference>
<dbReference type="GO" id="GO:0005524">
    <property type="term" value="F:ATP binding"/>
    <property type="evidence" value="ECO:0007669"/>
    <property type="project" value="UniProtKB-UniRule"/>
</dbReference>
<evidence type="ECO:0000313" key="20">
    <source>
        <dbReference type="Proteomes" id="UP000324907"/>
    </source>
</evidence>
<sequence length="160" mass="17923">MASAGFAEERLTEERKHVRRERPHGFFAKPVKKPDGSMDLFTWTAGVPGEAGTPWEGGVYKLNMYFPEDFPAKPPKCQFDPPLFHPNVYPSGTICLSILNAEKGWEPSHSVLQVLKGVQLLLNTPNLDDPAQREAYDLMRRDVAAYEARVREVAKANTPA</sequence>
<evidence type="ECO:0000313" key="14">
    <source>
        <dbReference type="EMBL" id="KAA0155333.1"/>
    </source>
</evidence>
<dbReference type="Proteomes" id="UP000324907">
    <property type="component" value="Unassembled WGS sequence"/>
</dbReference>
<dbReference type="InterPro" id="IPR016135">
    <property type="entry name" value="UBQ-conjugating_enzyme/RWD"/>
</dbReference>
<dbReference type="OrthoDB" id="6600758at2759"/>
<dbReference type="Gene3D" id="3.10.110.10">
    <property type="entry name" value="Ubiquitin Conjugating Enzyme"/>
    <property type="match status" value="1"/>
</dbReference>
<proteinExistence type="inferred from homology"/>
<evidence type="ECO:0000313" key="15">
    <source>
        <dbReference type="EMBL" id="KAA0166624.1"/>
    </source>
</evidence>
<evidence type="ECO:0000313" key="18">
    <source>
        <dbReference type="Proteomes" id="UP000322899"/>
    </source>
</evidence>
<evidence type="ECO:0000259" key="13">
    <source>
        <dbReference type="PROSITE" id="PS50127"/>
    </source>
</evidence>
<accession>A0A5A8CQI1</accession>
<dbReference type="EMBL" id="VLTN01000007">
    <property type="protein sequence ID" value="KAA0155333.1"/>
    <property type="molecule type" value="Genomic_DNA"/>
</dbReference>
<dbReference type="InterPro" id="IPR000608">
    <property type="entry name" value="UBC"/>
</dbReference>
<comment type="subcellular location">
    <subcellularLocation>
        <location evidence="1">Nucleus</location>
    </subcellularLocation>
</comment>
<comment type="caution">
    <text evidence="14">The sequence shown here is derived from an EMBL/GenBank/DDBJ whole genome shotgun (WGS) entry which is preliminary data.</text>
</comment>
<evidence type="ECO:0000256" key="9">
    <source>
        <dbReference type="ARBA" id="ARBA00044296"/>
    </source>
</evidence>
<evidence type="ECO:0000256" key="7">
    <source>
        <dbReference type="ARBA" id="ARBA00023242"/>
    </source>
</evidence>
<dbReference type="PROSITE" id="PS00183">
    <property type="entry name" value="UBC_1"/>
    <property type="match status" value="1"/>
</dbReference>
<dbReference type="InterPro" id="IPR023313">
    <property type="entry name" value="UBQ-conjugating_AS"/>
</dbReference>
<gene>
    <name evidence="17" type="ORF">FNF27_02190</name>
    <name evidence="16" type="ORF">FNF28_01574</name>
    <name evidence="14" type="ORF">FNF29_01708</name>
    <name evidence="15" type="ORF">FNF31_01402</name>
</gene>
<feature type="region of interest" description="Disordered" evidence="12">
    <location>
        <begin position="1"/>
        <end position="29"/>
    </location>
</feature>
<dbReference type="EMBL" id="VLTO01000008">
    <property type="protein sequence ID" value="KAA0176494.1"/>
    <property type="molecule type" value="Genomic_DNA"/>
</dbReference>
<evidence type="ECO:0000256" key="1">
    <source>
        <dbReference type="ARBA" id="ARBA00004123"/>
    </source>
</evidence>
<dbReference type="EMBL" id="VLTL01000014">
    <property type="protein sequence ID" value="KAA0170347.1"/>
    <property type="molecule type" value="Genomic_DNA"/>
</dbReference>
<dbReference type="FunFam" id="3.10.110.10:FF:000035">
    <property type="entry name" value="SUMO-conjugating enzyme ubc9"/>
    <property type="match status" value="1"/>
</dbReference>
<keyword evidence="3" id="KW-0808">Transferase</keyword>
<keyword evidence="4 11" id="KW-0547">Nucleotide-binding</keyword>
<dbReference type="Pfam" id="PF00179">
    <property type="entry name" value="UQ_con"/>
    <property type="match status" value="1"/>
</dbReference>
<dbReference type="GO" id="GO:0005694">
    <property type="term" value="C:chromosome"/>
    <property type="evidence" value="ECO:0007669"/>
    <property type="project" value="UniProtKB-ARBA"/>
</dbReference>
<dbReference type="SUPFAM" id="SSF54495">
    <property type="entry name" value="UBC-like"/>
    <property type="match status" value="1"/>
</dbReference>
<evidence type="ECO:0000256" key="5">
    <source>
        <dbReference type="ARBA" id="ARBA00022786"/>
    </source>
</evidence>
<dbReference type="Proteomes" id="UP000325113">
    <property type="component" value="Unassembled WGS sequence"/>
</dbReference>
<dbReference type="Proteomes" id="UP000322899">
    <property type="component" value="Unassembled WGS sequence"/>
</dbReference>
<feature type="compositionally biased region" description="Basic and acidic residues" evidence="12">
    <location>
        <begin position="7"/>
        <end position="16"/>
    </location>
</feature>
<evidence type="ECO:0000256" key="11">
    <source>
        <dbReference type="RuleBase" id="RU362109"/>
    </source>
</evidence>
<dbReference type="InterPro" id="IPR050113">
    <property type="entry name" value="Ub_conjugating_enzyme"/>
</dbReference>
<reference evidence="18 19" key="1">
    <citation type="submission" date="2019-07" db="EMBL/GenBank/DDBJ databases">
        <title>Genomes of Cafeteria roenbergensis.</title>
        <authorList>
            <person name="Fischer M.G."/>
            <person name="Hackl T."/>
            <person name="Roman M."/>
        </authorList>
    </citation>
    <scope>NUCLEOTIDE SEQUENCE [LARGE SCALE GENOMIC DNA]</scope>
    <source>
        <strain evidence="14 19">BVI</strain>
        <strain evidence="15 21">Cflag</strain>
        <strain evidence="17 18">E4-10P</strain>
        <strain evidence="16 20">RCC970-E3</strain>
    </source>
</reference>
<evidence type="ECO:0000256" key="4">
    <source>
        <dbReference type="ARBA" id="ARBA00022741"/>
    </source>
</evidence>
<dbReference type="SMART" id="SM00212">
    <property type="entry name" value="UBCc"/>
    <property type="match status" value="1"/>
</dbReference>
<dbReference type="Proteomes" id="UP000323011">
    <property type="component" value="Unassembled WGS sequence"/>
</dbReference>
<evidence type="ECO:0000313" key="17">
    <source>
        <dbReference type="EMBL" id="KAA0176494.1"/>
    </source>
</evidence>
<evidence type="ECO:0000256" key="2">
    <source>
        <dbReference type="ARBA" id="ARBA00004718"/>
    </source>
</evidence>
<evidence type="ECO:0000313" key="16">
    <source>
        <dbReference type="EMBL" id="KAA0170347.1"/>
    </source>
</evidence>
<evidence type="ECO:0000256" key="8">
    <source>
        <dbReference type="ARBA" id="ARBA00039165"/>
    </source>
</evidence>
<organism evidence="14 19">
    <name type="scientific">Cafeteria roenbergensis</name>
    <name type="common">Marine flagellate</name>
    <dbReference type="NCBI Taxonomy" id="33653"/>
    <lineage>
        <taxon>Eukaryota</taxon>
        <taxon>Sar</taxon>
        <taxon>Stramenopiles</taxon>
        <taxon>Bigyra</taxon>
        <taxon>Opalozoa</taxon>
        <taxon>Bicosoecida</taxon>
        <taxon>Cafeteriaceae</taxon>
        <taxon>Cafeteria</taxon>
    </lineage>
</organism>
<keyword evidence="19" id="KW-1185">Reference proteome</keyword>
<evidence type="ECO:0000256" key="6">
    <source>
        <dbReference type="ARBA" id="ARBA00022840"/>
    </source>
</evidence>
<dbReference type="CDD" id="cd23798">
    <property type="entry name" value="UBCc_UBE2I"/>
    <property type="match status" value="1"/>
</dbReference>
<protein>
    <recommendedName>
        <fullName evidence="8">SUMO-conjugating enzyme UBC9</fullName>
    </recommendedName>
    <alternativeName>
        <fullName evidence="9">Ubiquitin carrier protein 9</fullName>
    </alternativeName>
</protein>
<dbReference type="PROSITE" id="PS50127">
    <property type="entry name" value="UBC_2"/>
    <property type="match status" value="1"/>
</dbReference>
<feature type="domain" description="UBC core" evidence="13">
    <location>
        <begin position="6"/>
        <end position="159"/>
    </location>
</feature>
<evidence type="ECO:0000313" key="19">
    <source>
        <dbReference type="Proteomes" id="UP000323011"/>
    </source>
</evidence>
<evidence type="ECO:0000256" key="10">
    <source>
        <dbReference type="PROSITE-ProRule" id="PRU10133"/>
    </source>
</evidence>
<dbReference type="OMA" id="TWECGIP"/>
<comment type="similarity">
    <text evidence="11">Belongs to the ubiquitin-conjugating enzyme family.</text>
</comment>
<evidence type="ECO:0000256" key="12">
    <source>
        <dbReference type="SAM" id="MobiDB-lite"/>
    </source>
</evidence>
<dbReference type="EMBL" id="VLTM01000008">
    <property type="protein sequence ID" value="KAA0166624.1"/>
    <property type="molecule type" value="Genomic_DNA"/>
</dbReference>
<feature type="active site" description="Glycyl thioester intermediate" evidence="10">
    <location>
        <position position="95"/>
    </location>
</feature>
<keyword evidence="6 11" id="KW-0067">ATP-binding</keyword>
<keyword evidence="7" id="KW-0539">Nucleus</keyword>
<dbReference type="AlphaFoldDB" id="A0A5A8CQI1"/>